<dbReference type="EMBL" id="MTLA01000063">
    <property type="protein sequence ID" value="OOP69243.1"/>
    <property type="molecule type" value="Genomic_DNA"/>
</dbReference>
<dbReference type="GO" id="GO:0006351">
    <property type="term" value="P:DNA-templated transcription"/>
    <property type="evidence" value="ECO:0007669"/>
    <property type="project" value="UniProtKB-UniRule"/>
</dbReference>
<sequence>MLYPSIDKLLKIIDSKYSLVSVAAKRARNLQEDGKETLDHFVSQKYVGKALEEIYAKTLVMKTNTDKEQA</sequence>
<comment type="catalytic activity">
    <reaction evidence="9 10">
        <text>RNA(n) + a ribonucleoside 5'-triphosphate = RNA(n+1) + diphosphate</text>
        <dbReference type="Rhea" id="RHEA:21248"/>
        <dbReference type="Rhea" id="RHEA-COMP:14527"/>
        <dbReference type="Rhea" id="RHEA-COMP:17342"/>
        <dbReference type="ChEBI" id="CHEBI:33019"/>
        <dbReference type="ChEBI" id="CHEBI:61557"/>
        <dbReference type="ChEBI" id="CHEBI:140395"/>
        <dbReference type="EC" id="2.7.7.6"/>
    </reaction>
</comment>
<evidence type="ECO:0000256" key="2">
    <source>
        <dbReference type="ARBA" id="ARBA00012418"/>
    </source>
</evidence>
<dbReference type="EC" id="2.7.7.6" evidence="2 10"/>
<comment type="subunit">
    <text evidence="10">The RNAP catalytic core consists of 2 alpha, 1 beta, 1 beta' and 1 omega subunit. When a sigma factor is associated with the core the holoenzyme is formed, which can initiate transcription.</text>
</comment>
<comment type="similarity">
    <text evidence="1 10">Belongs to the RNA polymerase subunit omega family.</text>
</comment>
<gene>
    <name evidence="10" type="primary">rpoZ</name>
    <name evidence="11" type="ORF">BWZ43_06125</name>
</gene>
<dbReference type="PANTHER" id="PTHR34476:SF1">
    <property type="entry name" value="DNA-DIRECTED RNA POLYMERASE SUBUNIT OMEGA"/>
    <property type="match status" value="1"/>
</dbReference>
<dbReference type="AlphaFoldDB" id="A0A8E2IAZ2"/>
<proteinExistence type="inferred from homology"/>
<keyword evidence="7 10" id="KW-0804">Transcription</keyword>
<comment type="caution">
    <text evidence="11">The sequence shown here is derived from an EMBL/GenBank/DDBJ whole genome shotgun (WGS) entry which is preliminary data.</text>
</comment>
<evidence type="ECO:0000256" key="6">
    <source>
        <dbReference type="ARBA" id="ARBA00022695"/>
    </source>
</evidence>
<evidence type="ECO:0000256" key="5">
    <source>
        <dbReference type="ARBA" id="ARBA00022679"/>
    </source>
</evidence>
<dbReference type="HAMAP" id="MF_00366">
    <property type="entry name" value="RNApol_bact_RpoZ"/>
    <property type="match status" value="1"/>
</dbReference>
<dbReference type="GO" id="GO:0000428">
    <property type="term" value="C:DNA-directed RNA polymerase complex"/>
    <property type="evidence" value="ECO:0007669"/>
    <property type="project" value="UniProtKB-KW"/>
</dbReference>
<evidence type="ECO:0000256" key="4">
    <source>
        <dbReference type="ARBA" id="ARBA00022478"/>
    </source>
</evidence>
<reference evidence="11 12" key="1">
    <citation type="submission" date="2017-01" db="EMBL/GenBank/DDBJ databases">
        <title>Draft genome sequence of Bacillus oleronius.</title>
        <authorList>
            <person name="Allam M."/>
        </authorList>
    </citation>
    <scope>NUCLEOTIDE SEQUENCE [LARGE SCALE GENOMIC DNA]</scope>
    <source>
        <strain evidence="11 12">DSM 9356</strain>
    </source>
</reference>
<evidence type="ECO:0000256" key="1">
    <source>
        <dbReference type="ARBA" id="ARBA00006711"/>
    </source>
</evidence>
<dbReference type="NCBIfam" id="TIGR00690">
    <property type="entry name" value="rpoZ"/>
    <property type="match status" value="1"/>
</dbReference>
<dbReference type="SUPFAM" id="SSF63562">
    <property type="entry name" value="RPB6/omega subunit-like"/>
    <property type="match status" value="1"/>
</dbReference>
<dbReference type="RefSeq" id="WP_071976648.1">
    <property type="nucleotide sequence ID" value="NZ_BOQX01000001.1"/>
</dbReference>
<dbReference type="GO" id="GO:0003899">
    <property type="term" value="F:DNA-directed RNA polymerase activity"/>
    <property type="evidence" value="ECO:0007669"/>
    <property type="project" value="UniProtKB-UniRule"/>
</dbReference>
<name>A0A8E2IAZ2_9BACI</name>
<dbReference type="PANTHER" id="PTHR34476">
    <property type="entry name" value="DNA-DIRECTED RNA POLYMERASE SUBUNIT OMEGA"/>
    <property type="match status" value="1"/>
</dbReference>
<dbReference type="InterPro" id="IPR006110">
    <property type="entry name" value="Pol_omega/Rpo6/RPB6"/>
</dbReference>
<evidence type="ECO:0000313" key="11">
    <source>
        <dbReference type="EMBL" id="OOP69243.1"/>
    </source>
</evidence>
<keyword evidence="6 10" id="KW-0548">Nucleotidyltransferase</keyword>
<evidence type="ECO:0000256" key="3">
    <source>
        <dbReference type="ARBA" id="ARBA00013725"/>
    </source>
</evidence>
<protein>
    <recommendedName>
        <fullName evidence="3 10">DNA-directed RNA polymerase subunit omega</fullName>
        <shortName evidence="10">RNAP omega subunit</shortName>
        <ecNumber evidence="2 10">2.7.7.6</ecNumber>
    </recommendedName>
    <alternativeName>
        <fullName evidence="10">RNA polymerase omega subunit</fullName>
    </alternativeName>
    <alternativeName>
        <fullName evidence="8 10">Transcriptase subunit omega</fullName>
    </alternativeName>
</protein>
<dbReference type="Proteomes" id="UP000189761">
    <property type="component" value="Unassembled WGS sequence"/>
</dbReference>
<comment type="function">
    <text evidence="10">Promotes RNA polymerase assembly. Latches the N- and C-terminal regions of the beta' subunit thereby facilitating its interaction with the beta and alpha subunits.</text>
</comment>
<dbReference type="GeneID" id="79866257"/>
<dbReference type="GO" id="GO:0003677">
    <property type="term" value="F:DNA binding"/>
    <property type="evidence" value="ECO:0007669"/>
    <property type="project" value="UniProtKB-UniRule"/>
</dbReference>
<evidence type="ECO:0000256" key="8">
    <source>
        <dbReference type="ARBA" id="ARBA00029924"/>
    </source>
</evidence>
<evidence type="ECO:0000256" key="7">
    <source>
        <dbReference type="ARBA" id="ARBA00023163"/>
    </source>
</evidence>
<dbReference type="InterPro" id="IPR036161">
    <property type="entry name" value="RPB6/omega-like_sf"/>
</dbReference>
<evidence type="ECO:0000256" key="9">
    <source>
        <dbReference type="ARBA" id="ARBA00048552"/>
    </source>
</evidence>
<evidence type="ECO:0000313" key="12">
    <source>
        <dbReference type="Proteomes" id="UP000189761"/>
    </source>
</evidence>
<keyword evidence="5 10" id="KW-0808">Transferase</keyword>
<keyword evidence="12" id="KW-1185">Reference proteome</keyword>
<dbReference type="Gene3D" id="3.90.940.10">
    <property type="match status" value="1"/>
</dbReference>
<accession>A0A8E2IAZ2</accession>
<evidence type="ECO:0000256" key="10">
    <source>
        <dbReference type="HAMAP-Rule" id="MF_00366"/>
    </source>
</evidence>
<keyword evidence="4 10" id="KW-0240">DNA-directed RNA polymerase</keyword>
<dbReference type="Pfam" id="PF01192">
    <property type="entry name" value="RNA_pol_Rpb6"/>
    <property type="match status" value="1"/>
</dbReference>
<organism evidence="11 12">
    <name type="scientific">Heyndrickxia oleronia</name>
    <dbReference type="NCBI Taxonomy" id="38875"/>
    <lineage>
        <taxon>Bacteria</taxon>
        <taxon>Bacillati</taxon>
        <taxon>Bacillota</taxon>
        <taxon>Bacilli</taxon>
        <taxon>Bacillales</taxon>
        <taxon>Bacillaceae</taxon>
        <taxon>Heyndrickxia</taxon>
    </lineage>
</organism>
<dbReference type="SMART" id="SM01409">
    <property type="entry name" value="RNA_pol_Rpb6"/>
    <property type="match status" value="1"/>
</dbReference>
<dbReference type="InterPro" id="IPR003716">
    <property type="entry name" value="DNA-dir_RNA_pol_omega"/>
</dbReference>